<organism evidence="3 4">
    <name type="scientific">Ceutorhynchus assimilis</name>
    <name type="common">cabbage seed weevil</name>
    <dbReference type="NCBI Taxonomy" id="467358"/>
    <lineage>
        <taxon>Eukaryota</taxon>
        <taxon>Metazoa</taxon>
        <taxon>Ecdysozoa</taxon>
        <taxon>Arthropoda</taxon>
        <taxon>Hexapoda</taxon>
        <taxon>Insecta</taxon>
        <taxon>Pterygota</taxon>
        <taxon>Neoptera</taxon>
        <taxon>Endopterygota</taxon>
        <taxon>Coleoptera</taxon>
        <taxon>Polyphaga</taxon>
        <taxon>Cucujiformia</taxon>
        <taxon>Curculionidae</taxon>
        <taxon>Ceutorhynchinae</taxon>
        <taxon>Ceutorhynchus</taxon>
    </lineage>
</organism>
<dbReference type="AlphaFoldDB" id="A0A9N9QR44"/>
<evidence type="ECO:0000313" key="3">
    <source>
        <dbReference type="EMBL" id="CAG9771271.1"/>
    </source>
</evidence>
<keyword evidence="1" id="KW-1133">Transmembrane helix</keyword>
<evidence type="ECO:0000256" key="2">
    <source>
        <dbReference type="SAM" id="SignalP"/>
    </source>
</evidence>
<dbReference type="Pfam" id="PF09777">
    <property type="entry name" value="OSTMP1"/>
    <property type="match status" value="1"/>
</dbReference>
<dbReference type="PANTHER" id="PTHR15644">
    <property type="entry name" value="OSTEOPETROSIS ASSOCIATED TRANSMEMBRANE PROTEIN 1"/>
    <property type="match status" value="1"/>
</dbReference>
<keyword evidence="4" id="KW-1185">Reference proteome</keyword>
<gene>
    <name evidence="3" type="ORF">CEUTPL_LOCUS11709</name>
</gene>
<feature type="signal peptide" evidence="2">
    <location>
        <begin position="1"/>
        <end position="23"/>
    </location>
</feature>
<keyword evidence="2" id="KW-0732">Signal</keyword>
<feature type="chain" id="PRO_5040379587" description="Osteopetrosis-associated transmembrane protein 1" evidence="2">
    <location>
        <begin position="24"/>
        <end position="258"/>
    </location>
</feature>
<dbReference type="EMBL" id="OU892283">
    <property type="protein sequence ID" value="CAG9771271.1"/>
    <property type="molecule type" value="Genomic_DNA"/>
</dbReference>
<accession>A0A9N9QR44</accession>
<dbReference type="GO" id="GO:0005829">
    <property type="term" value="C:cytosol"/>
    <property type="evidence" value="ECO:0007669"/>
    <property type="project" value="TreeGrafter"/>
</dbReference>
<evidence type="ECO:0000256" key="1">
    <source>
        <dbReference type="SAM" id="Phobius"/>
    </source>
</evidence>
<feature type="transmembrane region" description="Helical" evidence="1">
    <location>
        <begin position="215"/>
        <end position="235"/>
    </location>
</feature>
<proteinExistence type="predicted"/>
<keyword evidence="1" id="KW-0472">Membrane</keyword>
<evidence type="ECO:0000313" key="4">
    <source>
        <dbReference type="Proteomes" id="UP001152799"/>
    </source>
</evidence>
<dbReference type="InterPro" id="IPR019172">
    <property type="entry name" value="Osteopetrosis-assoc_TM_1"/>
</dbReference>
<sequence>MLSLLLKFTILTFLLLNISLVKSQFVLDETISPNCTNAREIFANASSKFIKCSIEFSRPITFCENCIAKYINVLSSYHNMSLITNNGTPCINYFVNNDRLGIVQTLYENSVNLWNRAKCYECFELKNGTITPYISNQTVTFLELFSNFSSCQNNTEDEAICAICDDEYQVLQDYFFSISNENEKIGVCMDIVDMMNSTWTYWGNKCCKFRRHKEYGFIFSTVAVLVTTVLFYIIAQIYAKKKQPTIVEQTRFLNTLET</sequence>
<keyword evidence="1" id="KW-0812">Transmembrane</keyword>
<evidence type="ECO:0008006" key="5">
    <source>
        <dbReference type="Google" id="ProtNLM"/>
    </source>
</evidence>
<dbReference type="OrthoDB" id="8021850at2759"/>
<name>A0A9N9QR44_9CUCU</name>
<protein>
    <recommendedName>
        <fullName evidence="5">Osteopetrosis-associated transmembrane protein 1</fullName>
    </recommendedName>
</protein>
<dbReference type="PANTHER" id="PTHR15644:SF2">
    <property type="entry name" value="OSTEOPETROSIS-ASSOCIATED TRANSMEMBRANE PROTEIN 1"/>
    <property type="match status" value="1"/>
</dbReference>
<reference evidence="3" key="1">
    <citation type="submission" date="2022-01" db="EMBL/GenBank/DDBJ databases">
        <authorList>
            <person name="King R."/>
        </authorList>
    </citation>
    <scope>NUCLEOTIDE SEQUENCE</scope>
</reference>
<dbReference type="Proteomes" id="UP001152799">
    <property type="component" value="Chromosome 7"/>
</dbReference>